<sequence>MAEWIQGTVADNIHWTENLYSLKIDADVEPFVAGQFTSLALEIDGERIARPYSFLSAPGQNPLEFFFYTATGGVLSNAMLDLEAGDSIWLKKKANGFFTLSEVPSSKDLWMFGTGTGIAPFFSILKTEELWERFENVILVHGVRTNADLRYQELIENIRHDQPERFQFKAFVTREDAAGAYRGRITSAIADGNLESLCGINLSPENSQIMLCGNPDMVKDTVAVLKERGFKKNLRRTPGQITVENYW</sequence>
<dbReference type="GO" id="GO:0034599">
    <property type="term" value="P:cellular response to oxidative stress"/>
    <property type="evidence" value="ECO:0007669"/>
    <property type="project" value="TreeGrafter"/>
</dbReference>
<dbReference type="Gene3D" id="3.40.50.80">
    <property type="entry name" value="Nucleotide-binding domain of ferredoxin-NADP reductase (FNR) module"/>
    <property type="match status" value="1"/>
</dbReference>
<organism evidence="11 12">
    <name type="scientific">SAR86 cluster bacterium</name>
    <dbReference type="NCBI Taxonomy" id="2030880"/>
    <lineage>
        <taxon>Bacteria</taxon>
        <taxon>Pseudomonadati</taxon>
        <taxon>Pseudomonadota</taxon>
        <taxon>Gammaproteobacteria</taxon>
        <taxon>SAR86 cluster</taxon>
    </lineage>
</organism>
<dbReference type="GO" id="GO:0042167">
    <property type="term" value="P:heme catabolic process"/>
    <property type="evidence" value="ECO:0007669"/>
    <property type="project" value="TreeGrafter"/>
</dbReference>
<dbReference type="InterPro" id="IPR017938">
    <property type="entry name" value="Riboflavin_synthase-like_b-brl"/>
</dbReference>
<dbReference type="Pfam" id="PF00970">
    <property type="entry name" value="FAD_binding_6"/>
    <property type="match status" value="1"/>
</dbReference>
<dbReference type="AlphaFoldDB" id="A0A2A4XA33"/>
<dbReference type="InterPro" id="IPR039261">
    <property type="entry name" value="FNR_nucleotide-bd"/>
</dbReference>
<protein>
    <recommendedName>
        <fullName evidence="3">ferredoxin--NADP(+) reductase</fullName>
        <ecNumber evidence="3">1.18.1.2</ecNumber>
    </recommendedName>
</protein>
<dbReference type="Pfam" id="PF00175">
    <property type="entry name" value="NAD_binding_1"/>
    <property type="match status" value="1"/>
</dbReference>
<dbReference type="InterPro" id="IPR001433">
    <property type="entry name" value="OxRdtase_FAD/NAD-bd"/>
</dbReference>
<evidence type="ECO:0000259" key="10">
    <source>
        <dbReference type="PROSITE" id="PS51384"/>
    </source>
</evidence>
<dbReference type="GO" id="GO:0004324">
    <property type="term" value="F:ferredoxin-NADP+ reductase activity"/>
    <property type="evidence" value="ECO:0007669"/>
    <property type="project" value="UniProtKB-EC"/>
</dbReference>
<accession>A0A2A4XA33</accession>
<dbReference type="EMBL" id="NVUL01000017">
    <property type="protein sequence ID" value="PCI79430.1"/>
    <property type="molecule type" value="Genomic_DNA"/>
</dbReference>
<evidence type="ECO:0000256" key="1">
    <source>
        <dbReference type="ARBA" id="ARBA00001974"/>
    </source>
</evidence>
<reference evidence="12" key="1">
    <citation type="submission" date="2017-08" db="EMBL/GenBank/DDBJ databases">
        <title>A dynamic microbial community with high functional redundancy inhabits the cold, oxic subseafloor aquifer.</title>
        <authorList>
            <person name="Tully B.J."/>
            <person name="Wheat C.G."/>
            <person name="Glazer B.T."/>
            <person name="Huber J.A."/>
        </authorList>
    </citation>
    <scope>NUCLEOTIDE SEQUENCE [LARGE SCALE GENOMIC DNA]</scope>
</reference>
<dbReference type="PROSITE" id="PS51384">
    <property type="entry name" value="FAD_FR"/>
    <property type="match status" value="1"/>
</dbReference>
<dbReference type="SUPFAM" id="SSF63380">
    <property type="entry name" value="Riboflavin synthase domain-like"/>
    <property type="match status" value="1"/>
</dbReference>
<keyword evidence="7" id="KW-0521">NADP</keyword>
<evidence type="ECO:0000256" key="5">
    <source>
        <dbReference type="ARBA" id="ARBA00022741"/>
    </source>
</evidence>
<evidence type="ECO:0000256" key="9">
    <source>
        <dbReference type="ARBA" id="ARBA00047776"/>
    </source>
</evidence>
<dbReference type="InterPro" id="IPR033892">
    <property type="entry name" value="FNR_bac"/>
</dbReference>
<keyword evidence="6" id="KW-0274">FAD</keyword>
<dbReference type="SUPFAM" id="SSF52343">
    <property type="entry name" value="Ferredoxin reductase-like, C-terminal NADP-linked domain"/>
    <property type="match status" value="1"/>
</dbReference>
<dbReference type="EC" id="1.18.1.2" evidence="3"/>
<dbReference type="PRINTS" id="PR00371">
    <property type="entry name" value="FPNCR"/>
</dbReference>
<keyword evidence="8" id="KW-0560">Oxidoreductase</keyword>
<dbReference type="Gene3D" id="2.40.30.10">
    <property type="entry name" value="Translation factors"/>
    <property type="match status" value="1"/>
</dbReference>
<comment type="cofactor">
    <cofactor evidence="1">
        <name>FAD</name>
        <dbReference type="ChEBI" id="CHEBI:57692"/>
    </cofactor>
</comment>
<dbReference type="CDD" id="cd06195">
    <property type="entry name" value="FNR1"/>
    <property type="match status" value="1"/>
</dbReference>
<dbReference type="InterPro" id="IPR001709">
    <property type="entry name" value="Flavoprot_Pyr_Nucl_cyt_Rdtase"/>
</dbReference>
<evidence type="ECO:0000256" key="2">
    <source>
        <dbReference type="ARBA" id="ARBA00008312"/>
    </source>
</evidence>
<gene>
    <name evidence="11" type="ORF">COB20_04750</name>
</gene>
<dbReference type="InterPro" id="IPR051930">
    <property type="entry name" value="FNR_type-1"/>
</dbReference>
<evidence type="ECO:0000256" key="6">
    <source>
        <dbReference type="ARBA" id="ARBA00022827"/>
    </source>
</evidence>
<name>A0A2A4XA33_9GAMM</name>
<evidence type="ECO:0000313" key="11">
    <source>
        <dbReference type="EMBL" id="PCI79430.1"/>
    </source>
</evidence>
<comment type="catalytic activity">
    <reaction evidence="9">
        <text>2 reduced [2Fe-2S]-[ferredoxin] + NADP(+) + H(+) = 2 oxidized [2Fe-2S]-[ferredoxin] + NADPH</text>
        <dbReference type="Rhea" id="RHEA:20125"/>
        <dbReference type="Rhea" id="RHEA-COMP:10000"/>
        <dbReference type="Rhea" id="RHEA-COMP:10001"/>
        <dbReference type="ChEBI" id="CHEBI:15378"/>
        <dbReference type="ChEBI" id="CHEBI:33737"/>
        <dbReference type="ChEBI" id="CHEBI:33738"/>
        <dbReference type="ChEBI" id="CHEBI:57783"/>
        <dbReference type="ChEBI" id="CHEBI:58349"/>
        <dbReference type="EC" id="1.18.1.2"/>
    </reaction>
</comment>
<dbReference type="PANTHER" id="PTHR47878:SF1">
    <property type="entry name" value="FLAVODOXIN_FERREDOXIN--NADP REDUCTASE"/>
    <property type="match status" value="1"/>
</dbReference>
<proteinExistence type="inferred from homology"/>
<dbReference type="Proteomes" id="UP000218767">
    <property type="component" value="Unassembled WGS sequence"/>
</dbReference>
<keyword evidence="4" id="KW-0285">Flavoprotein</keyword>
<comment type="similarity">
    <text evidence="2">Belongs to the ferredoxin--NADP reductase type 1 family.</text>
</comment>
<dbReference type="PANTHER" id="PTHR47878">
    <property type="entry name" value="OXIDOREDUCTASE FAD/NAD(P)-BINDING DOMAIN PROTEIN"/>
    <property type="match status" value="1"/>
</dbReference>
<comment type="caution">
    <text evidence="11">The sequence shown here is derived from an EMBL/GenBank/DDBJ whole genome shotgun (WGS) entry which is preliminary data.</text>
</comment>
<dbReference type="InterPro" id="IPR017927">
    <property type="entry name" value="FAD-bd_FR_type"/>
</dbReference>
<dbReference type="GO" id="GO:0000166">
    <property type="term" value="F:nucleotide binding"/>
    <property type="evidence" value="ECO:0007669"/>
    <property type="project" value="UniProtKB-KW"/>
</dbReference>
<keyword evidence="5" id="KW-0547">Nucleotide-binding</keyword>
<evidence type="ECO:0000256" key="8">
    <source>
        <dbReference type="ARBA" id="ARBA00023002"/>
    </source>
</evidence>
<dbReference type="InterPro" id="IPR008333">
    <property type="entry name" value="Cbr1-like_FAD-bd_dom"/>
</dbReference>
<evidence type="ECO:0000256" key="3">
    <source>
        <dbReference type="ARBA" id="ARBA00013223"/>
    </source>
</evidence>
<evidence type="ECO:0000313" key="12">
    <source>
        <dbReference type="Proteomes" id="UP000218767"/>
    </source>
</evidence>
<feature type="domain" description="FAD-binding FR-type" evidence="10">
    <location>
        <begin position="2"/>
        <end position="101"/>
    </location>
</feature>
<evidence type="ECO:0000256" key="4">
    <source>
        <dbReference type="ARBA" id="ARBA00022630"/>
    </source>
</evidence>
<evidence type="ECO:0000256" key="7">
    <source>
        <dbReference type="ARBA" id="ARBA00022857"/>
    </source>
</evidence>